<geneLocation type="plasmid" evidence="1">
    <name>pHNSD138-1</name>
</geneLocation>
<dbReference type="AlphaFoldDB" id="A0A2H4UF71"/>
<sequence length="44" mass="4927">MKNRGSKASRKADNEAVFCGLCCFFVRHRASDVRKPPAQAGLFR</sequence>
<dbReference type="EMBL" id="MG271839">
    <property type="protein sequence ID" value="ATZ71896.1"/>
    <property type="molecule type" value="Genomic_DNA"/>
</dbReference>
<accession>A0A2H4UF71</accession>
<keyword evidence="1" id="KW-0614">Plasmid</keyword>
<organism evidence="1">
    <name type="scientific">Escherichia coli</name>
    <dbReference type="NCBI Taxonomy" id="562"/>
    <lineage>
        <taxon>Bacteria</taxon>
        <taxon>Pseudomonadati</taxon>
        <taxon>Pseudomonadota</taxon>
        <taxon>Gammaproteobacteria</taxon>
        <taxon>Enterobacterales</taxon>
        <taxon>Enterobacteriaceae</taxon>
        <taxon>Escherichia</taxon>
    </lineage>
</organism>
<name>A0A2H4UF71_ECOLX</name>
<reference evidence="1" key="1">
    <citation type="submission" date="2017-10" db="EMBL/GenBank/DDBJ databases">
        <authorList>
            <person name="Lv L."/>
            <person name="Song Q."/>
            <person name="Zhang Q."/>
            <person name="Liu J."/>
        </authorList>
    </citation>
    <scope>NUCLEOTIDE SEQUENCE</scope>
    <source>
        <strain evidence="1">SDX5C138</strain>
        <plasmid evidence="1">pHNSD138-1</plasmid>
    </source>
</reference>
<evidence type="ECO:0000313" key="1">
    <source>
        <dbReference type="EMBL" id="ATZ71896.1"/>
    </source>
</evidence>
<protein>
    <submittedName>
        <fullName evidence="1">Uncharacterized protein</fullName>
    </submittedName>
</protein>
<proteinExistence type="predicted"/>